<name>A0A934TZI2_9FIRM</name>
<evidence type="ECO:0000313" key="11">
    <source>
        <dbReference type="EMBL" id="MBK6088436.1"/>
    </source>
</evidence>
<evidence type="ECO:0000256" key="10">
    <source>
        <dbReference type="HAMAP-Rule" id="MF_00462"/>
    </source>
</evidence>
<evidence type="ECO:0000256" key="6">
    <source>
        <dbReference type="ARBA" id="ARBA00022967"/>
    </source>
</evidence>
<dbReference type="InterPro" id="IPR004338">
    <property type="entry name" value="NqrB/RnfD"/>
</dbReference>
<comment type="function">
    <text evidence="10">Part of a membrane-bound complex that couples electron transfer with translocation of ions across the membrane.</text>
</comment>
<dbReference type="Proteomes" id="UP000633365">
    <property type="component" value="Unassembled WGS sequence"/>
</dbReference>
<organism evidence="11 12">
    <name type="scientific">Ruminococcus difficilis</name>
    <dbReference type="NCBI Taxonomy" id="2763069"/>
    <lineage>
        <taxon>Bacteria</taxon>
        <taxon>Bacillati</taxon>
        <taxon>Bacillota</taxon>
        <taxon>Clostridia</taxon>
        <taxon>Eubacteriales</taxon>
        <taxon>Oscillospiraceae</taxon>
        <taxon>Ruminococcus</taxon>
    </lineage>
</organism>
<dbReference type="HAMAP" id="MF_00462">
    <property type="entry name" value="RsxD_RnfD"/>
    <property type="match status" value="1"/>
</dbReference>
<dbReference type="EC" id="7.-.-.-" evidence="10"/>
<comment type="caution">
    <text evidence="10">Lacks conserved residue(s) required for the propagation of feature annotation.</text>
</comment>
<protein>
    <recommendedName>
        <fullName evidence="10">Ion-translocating oxidoreductase complex subunit D</fullName>
        <ecNumber evidence="10">7.-.-.-</ecNumber>
    </recommendedName>
    <alternativeName>
        <fullName evidence="10">Rnf electron transport complex subunit D</fullName>
    </alternativeName>
</protein>
<comment type="subcellular location">
    <subcellularLocation>
        <location evidence="10">Cell membrane</location>
        <topology evidence="10">Multi-pass membrane protein</topology>
    </subcellularLocation>
</comment>
<feature type="transmembrane region" description="Helical" evidence="10">
    <location>
        <begin position="26"/>
        <end position="59"/>
    </location>
</feature>
<feature type="transmembrane region" description="Helical" evidence="10">
    <location>
        <begin position="259"/>
        <end position="276"/>
    </location>
</feature>
<feature type="transmembrane region" description="Helical" evidence="10">
    <location>
        <begin position="93"/>
        <end position="109"/>
    </location>
</feature>
<accession>A0A934TZI2</accession>
<dbReference type="GO" id="GO:0055085">
    <property type="term" value="P:transmembrane transport"/>
    <property type="evidence" value="ECO:0007669"/>
    <property type="project" value="InterPro"/>
</dbReference>
<dbReference type="PANTHER" id="PTHR30578">
    <property type="entry name" value="ELECTRON TRANSPORT COMPLEX PROTEIN RNFD"/>
    <property type="match status" value="1"/>
</dbReference>
<evidence type="ECO:0000313" key="12">
    <source>
        <dbReference type="Proteomes" id="UP000633365"/>
    </source>
</evidence>
<dbReference type="InterPro" id="IPR011303">
    <property type="entry name" value="RnfD_bac"/>
</dbReference>
<keyword evidence="5 10" id="KW-0812">Transmembrane</keyword>
<evidence type="ECO:0000256" key="8">
    <source>
        <dbReference type="ARBA" id="ARBA00022989"/>
    </source>
</evidence>
<sequence>MEAKLHVSSSPHFRGNNTTRRIMLDVIIALIPAAVMACVIFGLRSMVLIAICIATCVLLEFISRKIMKRDTTIGDLSAVVTGLLLALNLPVDINPLIAMFGCLIAIVVVKQMFGGIGMNFVNPALAARIVLLVSFPRPMMHWVTAAGAPQAAAIDATTSATPLAAEPGIYSYVDLLLGRCGGSIGEVCAAALILGGVYLVVRRVISPIIPCVYLATAAVMSLIVGLDPLYQLLSGGLMIGAIFMATDYTTSPVTKWGKVIYAVGCGILTILLRAYSNMPEGVSFSILLMNILVPLIERATIPRTLGYIKKKKGEQK</sequence>
<keyword evidence="9 10" id="KW-0472">Membrane</keyword>
<comment type="cofactor">
    <cofactor evidence="10">
        <name>FMN</name>
        <dbReference type="ChEBI" id="CHEBI:58210"/>
    </cofactor>
</comment>
<evidence type="ECO:0000256" key="9">
    <source>
        <dbReference type="ARBA" id="ARBA00023136"/>
    </source>
</evidence>
<keyword evidence="8 10" id="KW-1133">Transmembrane helix</keyword>
<dbReference type="NCBIfam" id="TIGR01946">
    <property type="entry name" value="rnfD"/>
    <property type="match status" value="1"/>
</dbReference>
<evidence type="ECO:0000256" key="7">
    <source>
        <dbReference type="ARBA" id="ARBA00022982"/>
    </source>
</evidence>
<reference evidence="11" key="1">
    <citation type="submission" date="2021-01" db="EMBL/GenBank/DDBJ databases">
        <title>Genome public.</title>
        <authorList>
            <person name="Liu C."/>
            <person name="Sun Q."/>
        </authorList>
    </citation>
    <scope>NUCLEOTIDE SEQUENCE</scope>
    <source>
        <strain evidence="11">M6</strain>
    </source>
</reference>
<keyword evidence="3 10" id="KW-0285">Flavoprotein</keyword>
<evidence type="ECO:0000256" key="2">
    <source>
        <dbReference type="ARBA" id="ARBA00022553"/>
    </source>
</evidence>
<keyword evidence="6 10" id="KW-1278">Translocase</keyword>
<dbReference type="AlphaFoldDB" id="A0A934TZI2"/>
<comment type="similarity">
    <text evidence="10">Belongs to the NqrB/RnfD family.</text>
</comment>
<dbReference type="EMBL" id="JAEQMG010000061">
    <property type="protein sequence ID" value="MBK6088436.1"/>
    <property type="molecule type" value="Genomic_DNA"/>
</dbReference>
<keyword evidence="2 10" id="KW-0597">Phosphoprotein</keyword>
<gene>
    <name evidence="10" type="primary">rnfD</name>
    <name evidence="11" type="ORF">JKK62_07175</name>
</gene>
<dbReference type="GO" id="GO:0005886">
    <property type="term" value="C:plasma membrane"/>
    <property type="evidence" value="ECO:0007669"/>
    <property type="project" value="UniProtKB-SubCell"/>
</dbReference>
<evidence type="ECO:0000256" key="1">
    <source>
        <dbReference type="ARBA" id="ARBA00022448"/>
    </source>
</evidence>
<keyword evidence="7 10" id="KW-0249">Electron transport</keyword>
<feature type="transmembrane region" description="Helical" evidence="10">
    <location>
        <begin position="176"/>
        <end position="201"/>
    </location>
</feature>
<dbReference type="Pfam" id="PF03116">
    <property type="entry name" value="NQR2_RnfD_RnfE"/>
    <property type="match status" value="1"/>
</dbReference>
<keyword evidence="1 10" id="KW-0813">Transport</keyword>
<comment type="caution">
    <text evidence="11">The sequence shown here is derived from an EMBL/GenBank/DDBJ whole genome shotgun (WGS) entry which is preliminary data.</text>
</comment>
<evidence type="ECO:0000256" key="4">
    <source>
        <dbReference type="ARBA" id="ARBA00022643"/>
    </source>
</evidence>
<evidence type="ECO:0000256" key="5">
    <source>
        <dbReference type="ARBA" id="ARBA00022692"/>
    </source>
</evidence>
<evidence type="ECO:0000256" key="3">
    <source>
        <dbReference type="ARBA" id="ARBA00022630"/>
    </source>
</evidence>
<feature type="transmembrane region" description="Helical" evidence="10">
    <location>
        <begin position="232"/>
        <end position="250"/>
    </location>
</feature>
<dbReference type="GO" id="GO:0022900">
    <property type="term" value="P:electron transport chain"/>
    <property type="evidence" value="ECO:0007669"/>
    <property type="project" value="UniProtKB-UniRule"/>
</dbReference>
<proteinExistence type="inferred from homology"/>
<keyword evidence="4 10" id="KW-0288">FMN</keyword>
<keyword evidence="12" id="KW-1185">Reference proteome</keyword>
<comment type="subunit">
    <text evidence="10">The complex is composed of six subunits: RnfA, RnfB, RnfC, RnfD, RnfE and RnfG.</text>
</comment>
<feature type="modified residue" description="FMN phosphoryl threonine" evidence="10">
    <location>
        <position position="161"/>
    </location>
</feature>
<dbReference type="RefSeq" id="WP_201427334.1">
    <property type="nucleotide sequence ID" value="NZ_JAEQMG010000061.1"/>
</dbReference>
<keyword evidence="10" id="KW-1003">Cell membrane</keyword>
<dbReference type="PANTHER" id="PTHR30578:SF0">
    <property type="entry name" value="ION-TRANSLOCATING OXIDOREDUCTASE COMPLEX SUBUNIT D"/>
    <property type="match status" value="1"/>
</dbReference>